<gene>
    <name evidence="1" type="ORF">FHR82_000453</name>
</gene>
<evidence type="ECO:0000313" key="1">
    <source>
        <dbReference type="EMBL" id="MBB4904243.1"/>
    </source>
</evidence>
<name>A0A7W7VBK8_9PSEU</name>
<sequence>MRVDIAQITPSTPPTAIAHHSDDVLVSVVLDRRQEWWRRRICALALSGRVPAGYVPALLDVVRDSRVTTEIRVALLEILPLSDELLTWLRTAADDALALAIIRTRARFGDTTVVPDLVRLMESEWHHRRMVAEQGIDMLGERAVLDALGFDSALSLMLFGDTPATRVLGVRWADPDITQALADEERMVAREAYDRLADVSDNHGELFRMVVDRAPGHLWALAVLAARGEPIDDQWAALGRPRVDVPGLPADVRAAIVRQYVPGTRETDPRWMLEAACLPAPEPEDVLTEALAALAPFTPATPVTAGDHHQQGEGTYHVVDTAAGRVMVSTLGRFYWADNIPDLPGFRRIDDTLGAIVVTGLPVYFFGHREPLTVHDLVFYWQD</sequence>
<protein>
    <submittedName>
        <fullName evidence="1">Uncharacterized protein</fullName>
    </submittedName>
</protein>
<organism evidence="1 2">
    <name type="scientific">Actinophytocola algeriensis</name>
    <dbReference type="NCBI Taxonomy" id="1768010"/>
    <lineage>
        <taxon>Bacteria</taxon>
        <taxon>Bacillati</taxon>
        <taxon>Actinomycetota</taxon>
        <taxon>Actinomycetes</taxon>
        <taxon>Pseudonocardiales</taxon>
        <taxon>Pseudonocardiaceae</taxon>
    </lineage>
</organism>
<keyword evidence="2" id="KW-1185">Reference proteome</keyword>
<proteinExistence type="predicted"/>
<dbReference type="Proteomes" id="UP000520767">
    <property type="component" value="Unassembled WGS sequence"/>
</dbReference>
<comment type="caution">
    <text evidence="1">The sequence shown here is derived from an EMBL/GenBank/DDBJ whole genome shotgun (WGS) entry which is preliminary data.</text>
</comment>
<evidence type="ECO:0000313" key="2">
    <source>
        <dbReference type="Proteomes" id="UP000520767"/>
    </source>
</evidence>
<accession>A0A7W7VBK8</accession>
<reference evidence="1 2" key="1">
    <citation type="submission" date="2020-08" db="EMBL/GenBank/DDBJ databases">
        <title>Genomic Encyclopedia of Type Strains, Phase III (KMG-III): the genomes of soil and plant-associated and newly described type strains.</title>
        <authorList>
            <person name="Whitman W."/>
        </authorList>
    </citation>
    <scope>NUCLEOTIDE SEQUENCE [LARGE SCALE GENOMIC DNA]</scope>
    <source>
        <strain evidence="1 2">CECT 8960</strain>
    </source>
</reference>
<dbReference type="EMBL" id="JACHJQ010000001">
    <property type="protein sequence ID" value="MBB4904243.1"/>
    <property type="molecule type" value="Genomic_DNA"/>
</dbReference>
<dbReference type="AlphaFoldDB" id="A0A7W7VBK8"/>
<dbReference type="RefSeq" id="WP_184808520.1">
    <property type="nucleotide sequence ID" value="NZ_JACHJQ010000001.1"/>
</dbReference>